<accession>A0A1W1W269</accession>
<dbReference type="OrthoDB" id="7564746at2"/>
<proteinExistence type="predicted"/>
<dbReference type="STRING" id="645990.SAMN00120144_3578"/>
<keyword evidence="1" id="KW-1133">Transmembrane helix</keyword>
<feature type="transmembrane region" description="Helical" evidence="1">
    <location>
        <begin position="124"/>
        <end position="143"/>
    </location>
</feature>
<dbReference type="RefSeq" id="WP_084447379.1">
    <property type="nucleotide sequence ID" value="NZ_FWWW01000093.1"/>
</dbReference>
<protein>
    <recommendedName>
        <fullName evidence="4">DUF1440 domain-containing protein</fullName>
    </recommendedName>
</protein>
<evidence type="ECO:0008006" key="4">
    <source>
        <dbReference type="Google" id="ProtNLM"/>
    </source>
</evidence>
<feature type="transmembrane region" description="Helical" evidence="1">
    <location>
        <begin position="6"/>
        <end position="23"/>
    </location>
</feature>
<keyword evidence="1" id="KW-0472">Membrane</keyword>
<feature type="transmembrane region" description="Helical" evidence="1">
    <location>
        <begin position="86"/>
        <end position="104"/>
    </location>
</feature>
<sequence length="147" mass="15992">MVLYAGLLVGTFDILAAFTSFFISTENNPLLILKAIASGVLGRAAFSGAGGTMLLGLSLHFFIALTFTALFFRLYRRVGFISRNKVAAGVLYGLLIWAVMNLLVLPLSQVPVRPFQPFHALREALILVFMIGVPLAFLAGRPFDLKS</sequence>
<name>A0A1W1W269_9BACT</name>
<dbReference type="Proteomes" id="UP000192266">
    <property type="component" value="Unassembled WGS sequence"/>
</dbReference>
<reference evidence="2 3" key="1">
    <citation type="submission" date="2017-04" db="EMBL/GenBank/DDBJ databases">
        <authorList>
            <person name="Afonso C.L."/>
            <person name="Miller P.J."/>
            <person name="Scott M.A."/>
            <person name="Spackman E."/>
            <person name="Goraichik I."/>
            <person name="Dimitrov K.M."/>
            <person name="Suarez D.L."/>
            <person name="Swayne D.E."/>
        </authorList>
    </citation>
    <scope>NUCLEOTIDE SEQUENCE [LARGE SCALE GENOMIC DNA]</scope>
    <source>
        <strain evidence="2 3">DSM 11622</strain>
    </source>
</reference>
<feature type="transmembrane region" description="Helical" evidence="1">
    <location>
        <begin position="52"/>
        <end position="74"/>
    </location>
</feature>
<evidence type="ECO:0000313" key="3">
    <source>
        <dbReference type="Proteomes" id="UP000192266"/>
    </source>
</evidence>
<evidence type="ECO:0000313" key="2">
    <source>
        <dbReference type="EMBL" id="SMB99707.1"/>
    </source>
</evidence>
<keyword evidence="3" id="KW-1185">Reference proteome</keyword>
<organism evidence="2 3">
    <name type="scientific">Hymenobacter roseosalivarius DSM 11622</name>
    <dbReference type="NCBI Taxonomy" id="645990"/>
    <lineage>
        <taxon>Bacteria</taxon>
        <taxon>Pseudomonadati</taxon>
        <taxon>Bacteroidota</taxon>
        <taxon>Cytophagia</taxon>
        <taxon>Cytophagales</taxon>
        <taxon>Hymenobacteraceae</taxon>
        <taxon>Hymenobacter</taxon>
    </lineage>
</organism>
<dbReference type="AlphaFoldDB" id="A0A1W1W269"/>
<gene>
    <name evidence="2" type="ORF">SAMN00120144_3578</name>
</gene>
<evidence type="ECO:0000256" key="1">
    <source>
        <dbReference type="SAM" id="Phobius"/>
    </source>
</evidence>
<keyword evidence="1" id="KW-0812">Transmembrane</keyword>
<dbReference type="EMBL" id="FWWW01000093">
    <property type="protein sequence ID" value="SMB99707.1"/>
    <property type="molecule type" value="Genomic_DNA"/>
</dbReference>